<dbReference type="RefSeq" id="WP_104979369.1">
    <property type="nucleotide sequence ID" value="NZ_CP012673.1"/>
</dbReference>
<gene>
    <name evidence="8" type="ORF">SOCE26_027000</name>
</gene>
<comment type="similarity">
    <text evidence="1 7">Belongs to the cytochrome P450 family.</text>
</comment>
<keyword evidence="3 7" id="KW-0479">Metal-binding</keyword>
<evidence type="ECO:0000313" key="9">
    <source>
        <dbReference type="Proteomes" id="UP000238348"/>
    </source>
</evidence>
<organism evidence="8 9">
    <name type="scientific">Sorangium cellulosum</name>
    <name type="common">Polyangium cellulosum</name>
    <dbReference type="NCBI Taxonomy" id="56"/>
    <lineage>
        <taxon>Bacteria</taxon>
        <taxon>Pseudomonadati</taxon>
        <taxon>Myxococcota</taxon>
        <taxon>Polyangia</taxon>
        <taxon>Polyangiales</taxon>
        <taxon>Polyangiaceae</taxon>
        <taxon>Sorangium</taxon>
    </lineage>
</organism>
<evidence type="ECO:0000256" key="1">
    <source>
        <dbReference type="ARBA" id="ARBA00010617"/>
    </source>
</evidence>
<sequence length="414" mass="45653">MNQTINVFDPAFRADPYPRLAELRRVSPVCQIEPGGMWAVTRYEDVLFVLKNPDLFSSGGFKAAWEPPWVGYNPMANSMLAMDPPAHARLRGLIHRAFGASTVARLEPRVRAIADTLVGDLVGEVEFVDGFALPLPAFVIGELLGMDPALRRNFKRWTDDILSITPDRPEDAERVRQTIADLSGYIREVIAARRRAPAEDTVTDLIRAEVDGQRLTDTEIIDFLVLLLIGGLETTTHLLCNSMIYLAAHPSMMDRLRADPALIPLFIEEILRYDGTVLALPRIATRDVTLSGVTVPAGALVLPFLSSANRDERKFPDPDRFDLHRGSQGSVSFGHGIHFCIGAALARVEMRVALETLLARFRRIERGAGELQYNRAITVRGPVELPLRFIPASAGAVRAPYAQVGAAMEVALAE</sequence>
<dbReference type="GO" id="GO:0004497">
    <property type="term" value="F:monooxygenase activity"/>
    <property type="evidence" value="ECO:0007669"/>
    <property type="project" value="UniProtKB-KW"/>
</dbReference>
<evidence type="ECO:0000256" key="6">
    <source>
        <dbReference type="ARBA" id="ARBA00023033"/>
    </source>
</evidence>
<dbReference type="Proteomes" id="UP000238348">
    <property type="component" value="Chromosome"/>
</dbReference>
<evidence type="ECO:0000256" key="5">
    <source>
        <dbReference type="ARBA" id="ARBA00023004"/>
    </source>
</evidence>
<dbReference type="PANTHER" id="PTHR46696">
    <property type="entry name" value="P450, PUTATIVE (EUROFUNG)-RELATED"/>
    <property type="match status" value="1"/>
</dbReference>
<accession>A0A2L0EPT9</accession>
<evidence type="ECO:0000256" key="4">
    <source>
        <dbReference type="ARBA" id="ARBA00023002"/>
    </source>
</evidence>
<dbReference type="Pfam" id="PF00067">
    <property type="entry name" value="p450"/>
    <property type="match status" value="1"/>
</dbReference>
<dbReference type="PROSITE" id="PS00086">
    <property type="entry name" value="CYTOCHROME_P450"/>
    <property type="match status" value="1"/>
</dbReference>
<evidence type="ECO:0000256" key="2">
    <source>
        <dbReference type="ARBA" id="ARBA00022617"/>
    </source>
</evidence>
<dbReference type="CDD" id="cd11078">
    <property type="entry name" value="CYP130-like"/>
    <property type="match status" value="1"/>
</dbReference>
<dbReference type="GO" id="GO:0016705">
    <property type="term" value="F:oxidoreductase activity, acting on paired donors, with incorporation or reduction of molecular oxygen"/>
    <property type="evidence" value="ECO:0007669"/>
    <property type="project" value="InterPro"/>
</dbReference>
<evidence type="ECO:0000313" key="8">
    <source>
        <dbReference type="EMBL" id="AUX41290.1"/>
    </source>
</evidence>
<dbReference type="InterPro" id="IPR001128">
    <property type="entry name" value="Cyt_P450"/>
</dbReference>
<name>A0A2L0EPT9_SORCE</name>
<dbReference type="InterPro" id="IPR017972">
    <property type="entry name" value="Cyt_P450_CS"/>
</dbReference>
<evidence type="ECO:0000256" key="7">
    <source>
        <dbReference type="RuleBase" id="RU000461"/>
    </source>
</evidence>
<keyword evidence="5 7" id="KW-0408">Iron</keyword>
<protein>
    <submittedName>
        <fullName evidence="8">Cytochrome P450</fullName>
    </submittedName>
</protein>
<dbReference type="PRINTS" id="PR00359">
    <property type="entry name" value="BP450"/>
</dbReference>
<dbReference type="GO" id="GO:0005506">
    <property type="term" value="F:iron ion binding"/>
    <property type="evidence" value="ECO:0007669"/>
    <property type="project" value="InterPro"/>
</dbReference>
<dbReference type="InterPro" id="IPR036396">
    <property type="entry name" value="Cyt_P450_sf"/>
</dbReference>
<evidence type="ECO:0000256" key="3">
    <source>
        <dbReference type="ARBA" id="ARBA00022723"/>
    </source>
</evidence>
<keyword evidence="2 7" id="KW-0349">Heme</keyword>
<dbReference type="InterPro" id="IPR002397">
    <property type="entry name" value="Cyt_P450_B"/>
</dbReference>
<dbReference type="FunFam" id="1.10.630.10:FF:000018">
    <property type="entry name" value="Cytochrome P450 monooxygenase"/>
    <property type="match status" value="1"/>
</dbReference>
<keyword evidence="4 7" id="KW-0560">Oxidoreductase</keyword>
<reference evidence="8 9" key="1">
    <citation type="submission" date="2015-09" db="EMBL/GenBank/DDBJ databases">
        <title>Sorangium comparison.</title>
        <authorList>
            <person name="Zaburannyi N."/>
            <person name="Bunk B."/>
            <person name="Overmann J."/>
            <person name="Mueller R."/>
        </authorList>
    </citation>
    <scope>NUCLEOTIDE SEQUENCE [LARGE SCALE GENOMIC DNA]</scope>
    <source>
        <strain evidence="8 9">So ce26</strain>
    </source>
</reference>
<keyword evidence="6 7" id="KW-0503">Monooxygenase</keyword>
<dbReference type="OrthoDB" id="4511384at2"/>
<proteinExistence type="inferred from homology"/>
<dbReference type="AlphaFoldDB" id="A0A2L0EPT9"/>
<dbReference type="GO" id="GO:0020037">
    <property type="term" value="F:heme binding"/>
    <property type="evidence" value="ECO:0007669"/>
    <property type="project" value="InterPro"/>
</dbReference>
<dbReference type="PANTHER" id="PTHR46696:SF6">
    <property type="entry name" value="P450, PUTATIVE (EUROFUNG)-RELATED"/>
    <property type="match status" value="1"/>
</dbReference>
<dbReference type="PRINTS" id="PR00385">
    <property type="entry name" value="P450"/>
</dbReference>
<dbReference type="EMBL" id="CP012673">
    <property type="protein sequence ID" value="AUX41290.1"/>
    <property type="molecule type" value="Genomic_DNA"/>
</dbReference>
<dbReference type="SUPFAM" id="SSF48264">
    <property type="entry name" value="Cytochrome P450"/>
    <property type="match status" value="1"/>
</dbReference>
<dbReference type="Gene3D" id="1.10.630.10">
    <property type="entry name" value="Cytochrome P450"/>
    <property type="match status" value="1"/>
</dbReference>